<accession>A0A6J5LDS4</accession>
<gene>
    <name evidence="1" type="ORF">UFOVP127_130</name>
    <name evidence="2" type="ORF">UFOVP276_236</name>
</gene>
<dbReference type="EMBL" id="LR796249">
    <property type="protein sequence ID" value="CAB4131513.1"/>
    <property type="molecule type" value="Genomic_DNA"/>
</dbReference>
<name>A0A6J5LDS4_9CAUD</name>
<proteinExistence type="predicted"/>
<organism evidence="1">
    <name type="scientific">uncultured Caudovirales phage</name>
    <dbReference type="NCBI Taxonomy" id="2100421"/>
    <lineage>
        <taxon>Viruses</taxon>
        <taxon>Duplodnaviria</taxon>
        <taxon>Heunggongvirae</taxon>
        <taxon>Uroviricota</taxon>
        <taxon>Caudoviricetes</taxon>
        <taxon>Peduoviridae</taxon>
        <taxon>Maltschvirus</taxon>
        <taxon>Maltschvirus maltsch</taxon>
    </lineage>
</organism>
<reference evidence="1" key="1">
    <citation type="submission" date="2020-04" db="EMBL/GenBank/DDBJ databases">
        <authorList>
            <person name="Chiriac C."/>
            <person name="Salcher M."/>
            <person name="Ghai R."/>
            <person name="Kavagutti S V."/>
        </authorList>
    </citation>
    <scope>NUCLEOTIDE SEQUENCE</scope>
</reference>
<dbReference type="EMBL" id="LR796294">
    <property type="protein sequence ID" value="CAB4135280.1"/>
    <property type="molecule type" value="Genomic_DNA"/>
</dbReference>
<sequence>MAKSELARAKKLLRRKSATIRILAKEVVSLRNQLMSLCTCPYSIVSRSCPIHKQQALRQDTPWYYY</sequence>
<evidence type="ECO:0000313" key="1">
    <source>
        <dbReference type="EMBL" id="CAB4131513.1"/>
    </source>
</evidence>
<evidence type="ECO:0000313" key="2">
    <source>
        <dbReference type="EMBL" id="CAB4135280.1"/>
    </source>
</evidence>
<protein>
    <submittedName>
        <fullName evidence="1">Uncharacterized protein</fullName>
    </submittedName>
</protein>